<feature type="repeat" description="TNFR-Cys" evidence="1">
    <location>
        <begin position="103"/>
        <end position="152"/>
    </location>
</feature>
<organism evidence="4 5">
    <name type="scientific">Lymnaea stagnalis</name>
    <name type="common">Great pond snail</name>
    <name type="synonym">Helix stagnalis</name>
    <dbReference type="NCBI Taxonomy" id="6523"/>
    <lineage>
        <taxon>Eukaryota</taxon>
        <taxon>Metazoa</taxon>
        <taxon>Spiralia</taxon>
        <taxon>Lophotrochozoa</taxon>
        <taxon>Mollusca</taxon>
        <taxon>Gastropoda</taxon>
        <taxon>Heterobranchia</taxon>
        <taxon>Euthyneura</taxon>
        <taxon>Panpulmonata</taxon>
        <taxon>Hygrophila</taxon>
        <taxon>Lymnaeoidea</taxon>
        <taxon>Lymnaeidae</taxon>
        <taxon>Lymnaea</taxon>
    </lineage>
</organism>
<evidence type="ECO:0000256" key="1">
    <source>
        <dbReference type="PROSITE-ProRule" id="PRU00206"/>
    </source>
</evidence>
<feature type="domain" description="TNFR-Cys" evidence="3">
    <location>
        <begin position="103"/>
        <end position="152"/>
    </location>
</feature>
<dbReference type="PROSITE" id="PS50050">
    <property type="entry name" value="TNFR_NGFR_2"/>
    <property type="match status" value="1"/>
</dbReference>
<gene>
    <name evidence="4" type="ORF">GSLYS_00013911001</name>
</gene>
<keyword evidence="5" id="KW-1185">Reference proteome</keyword>
<evidence type="ECO:0000256" key="2">
    <source>
        <dbReference type="SAM" id="SignalP"/>
    </source>
</evidence>
<dbReference type="Proteomes" id="UP001497497">
    <property type="component" value="Unassembled WGS sequence"/>
</dbReference>
<reference evidence="4 5" key="1">
    <citation type="submission" date="2024-04" db="EMBL/GenBank/DDBJ databases">
        <authorList>
            <consortium name="Genoscope - CEA"/>
            <person name="William W."/>
        </authorList>
    </citation>
    <scope>NUCLEOTIDE SEQUENCE [LARGE SCALE GENOMIC DNA]</scope>
</reference>
<comment type="caution">
    <text evidence="4">The sequence shown here is derived from an EMBL/GenBank/DDBJ whole genome shotgun (WGS) entry which is preliminary data.</text>
</comment>
<dbReference type="InterPro" id="IPR001368">
    <property type="entry name" value="TNFR/NGFR_Cys_rich_reg"/>
</dbReference>
<dbReference type="AlphaFoldDB" id="A0AAV2I623"/>
<keyword evidence="2" id="KW-0732">Signal</keyword>
<evidence type="ECO:0000259" key="3">
    <source>
        <dbReference type="PROSITE" id="PS50050"/>
    </source>
</evidence>
<evidence type="ECO:0000313" key="4">
    <source>
        <dbReference type="EMBL" id="CAL1540210.1"/>
    </source>
</evidence>
<name>A0AAV2I623_LYMST</name>
<feature type="signal peptide" evidence="2">
    <location>
        <begin position="1"/>
        <end position="17"/>
    </location>
</feature>
<accession>A0AAV2I623</accession>
<protein>
    <recommendedName>
        <fullName evidence="3">TNFR-Cys domain-containing protein</fullName>
    </recommendedName>
</protein>
<dbReference type="Gene3D" id="2.10.50.10">
    <property type="entry name" value="Tumor Necrosis Factor Receptor, subunit A, domain 2"/>
    <property type="match status" value="1"/>
</dbReference>
<comment type="caution">
    <text evidence="1">Lacks conserved residue(s) required for the propagation of feature annotation.</text>
</comment>
<feature type="chain" id="PRO_5043359931" description="TNFR-Cys domain-containing protein" evidence="2">
    <location>
        <begin position="18"/>
        <end position="259"/>
    </location>
</feature>
<dbReference type="EMBL" id="CAXITT010000374">
    <property type="protein sequence ID" value="CAL1540210.1"/>
    <property type="molecule type" value="Genomic_DNA"/>
</dbReference>
<sequence>MESLVVIIMCISSGVAAVSVCDSCDVDVPSRQLQTSADTSEKTCNAGYYAGENKNCQVCPNGTFLTSKMARERKNRSCQTCYVPQKEEEIVHECNATRDTEITCKQGYYRSDYVKDCTCLGRCEQCQLCSVGTQLYNDHEARPCSHEHNTLCCETEDMVAGADGCVKPSPVPHAPTTATTTTTTTHRTSSVDGSNKYLSITEGFHSNSANISRMHCFSQSVVVIVLCALLPFAFSCLINSLTPCSVIHSCNLSPSLVIT</sequence>
<evidence type="ECO:0000313" key="5">
    <source>
        <dbReference type="Proteomes" id="UP001497497"/>
    </source>
</evidence>
<proteinExistence type="predicted"/>